<evidence type="ECO:0000256" key="7">
    <source>
        <dbReference type="ARBA" id="ARBA00023010"/>
    </source>
</evidence>
<dbReference type="SUPFAM" id="SSF50729">
    <property type="entry name" value="PH domain-like"/>
    <property type="match status" value="1"/>
</dbReference>
<evidence type="ECO:0000256" key="1">
    <source>
        <dbReference type="ARBA" id="ARBA00004567"/>
    </source>
</evidence>
<proteinExistence type="predicted"/>
<keyword evidence="6" id="KW-0007">Acetylation</keyword>
<evidence type="ECO:0000259" key="11">
    <source>
        <dbReference type="SMART" id="SM00160"/>
    </source>
</evidence>
<dbReference type="Pfam" id="PF08911">
    <property type="entry name" value="NUP50"/>
    <property type="match status" value="1"/>
</dbReference>
<evidence type="ECO:0000313" key="12">
    <source>
        <dbReference type="EMBL" id="KAK8750033.1"/>
    </source>
</evidence>
<name>A0AAW0YDF3_CHEQU</name>
<dbReference type="InterPro" id="IPR011993">
    <property type="entry name" value="PH-like_dom_sf"/>
</dbReference>
<dbReference type="SMART" id="SM00160">
    <property type="entry name" value="RanBD"/>
    <property type="match status" value="1"/>
</dbReference>
<dbReference type="InterPro" id="IPR045255">
    <property type="entry name" value="RanBP1-like"/>
</dbReference>
<dbReference type="Proteomes" id="UP001445076">
    <property type="component" value="Unassembled WGS sequence"/>
</dbReference>
<keyword evidence="5" id="KW-0653">Protein transport</keyword>
<dbReference type="CDD" id="cd13170">
    <property type="entry name" value="RanBD_NUP50"/>
    <property type="match status" value="1"/>
</dbReference>
<evidence type="ECO:0000256" key="10">
    <source>
        <dbReference type="SAM" id="MobiDB-lite"/>
    </source>
</evidence>
<comment type="caution">
    <text evidence="12">The sequence shown here is derived from an EMBL/GenBank/DDBJ whole genome shotgun (WGS) entry which is preliminary data.</text>
</comment>
<sequence length="514" mass="55214">TTRCVGHHRGIIEIDSMAKRIAAKELNHDNWADEEEPEEMGTFNQASSEQLVVRQIKKARRRGVAGNTSSQSVFKGFTSFTGFGVNKDSTSQPSFSFLSKNSNETAAKPSFDFSSMPSTNTNSITKPETNSCESKTTTQPFKFTQDTASTDQKTVDSSNTNGVGPTKAIADSTGKGGSKIFLAHLKALNEGVLLWVKQHLDKNPHVNLSPVFDDYKKHFEELTRKYPPASGGESDSDAGASNSLKKDEGSEKENKPLISVDTCKESPLSNKLTSGPITAPPNAPTTEKSLEPNKMFFSSGSNATESEKKTEAADTTSGFTFGGFGTSSKNPESSIFGGSKNIGLIFGDLSSSQSNSPSKGFTFGNGNSNTSEVAGSSVGKAEVDDESNDEPPKVEVNEVKEDGALYEKKCKLFYMKDKEYVEKGVGTLFLKPAGDKTQLVIRALTNLGNILLNIILNASVPAMRAGKNGVIIACVPNPPLDGKSTSTEPVKMLIRVKTVEDADNLLQKIDELKK</sequence>
<feature type="compositionally biased region" description="Low complexity" evidence="10">
    <location>
        <begin position="229"/>
        <end position="243"/>
    </location>
</feature>
<feature type="compositionally biased region" description="Polar residues" evidence="10">
    <location>
        <begin position="356"/>
        <end position="374"/>
    </location>
</feature>
<reference evidence="12 13" key="1">
    <citation type="journal article" date="2024" name="BMC Genomics">
        <title>Genome assembly of redclaw crayfish (Cherax quadricarinatus) provides insights into its immune adaptation and hypoxia tolerance.</title>
        <authorList>
            <person name="Liu Z."/>
            <person name="Zheng J."/>
            <person name="Li H."/>
            <person name="Fang K."/>
            <person name="Wang S."/>
            <person name="He J."/>
            <person name="Zhou D."/>
            <person name="Weng S."/>
            <person name="Chi M."/>
            <person name="Gu Z."/>
            <person name="He J."/>
            <person name="Li F."/>
            <person name="Wang M."/>
        </authorList>
    </citation>
    <scope>NUCLEOTIDE SEQUENCE [LARGE SCALE GENOMIC DNA]</scope>
    <source>
        <strain evidence="12">ZL_2023a</strain>
    </source>
</reference>
<feature type="domain" description="RanBD1" evidence="11">
    <location>
        <begin position="389"/>
        <end position="512"/>
    </location>
</feature>
<keyword evidence="13" id="KW-1185">Reference proteome</keyword>
<dbReference type="Gene3D" id="2.30.29.30">
    <property type="entry name" value="Pleckstrin-homology domain (PH domain)/Phosphotyrosine-binding domain (PTB)"/>
    <property type="match status" value="1"/>
</dbReference>
<protein>
    <recommendedName>
        <fullName evidence="11">RanBD1 domain-containing protein</fullName>
    </recommendedName>
</protein>
<evidence type="ECO:0000313" key="13">
    <source>
        <dbReference type="Proteomes" id="UP001445076"/>
    </source>
</evidence>
<evidence type="ECO:0000256" key="8">
    <source>
        <dbReference type="ARBA" id="ARBA00023132"/>
    </source>
</evidence>
<feature type="region of interest" description="Disordered" evidence="10">
    <location>
        <begin position="225"/>
        <end position="316"/>
    </location>
</feature>
<feature type="non-terminal residue" evidence="12">
    <location>
        <position position="1"/>
    </location>
</feature>
<feature type="region of interest" description="Disordered" evidence="10">
    <location>
        <begin position="108"/>
        <end position="170"/>
    </location>
</feature>
<keyword evidence="7" id="KW-0811">Translocation</keyword>
<dbReference type="GO" id="GO:0005643">
    <property type="term" value="C:nuclear pore"/>
    <property type="evidence" value="ECO:0007669"/>
    <property type="project" value="UniProtKB-SubCell"/>
</dbReference>
<feature type="compositionally biased region" description="Basic and acidic residues" evidence="10">
    <location>
        <begin position="244"/>
        <end position="255"/>
    </location>
</feature>
<dbReference type="GO" id="GO:0051028">
    <property type="term" value="P:mRNA transport"/>
    <property type="evidence" value="ECO:0007669"/>
    <property type="project" value="UniProtKB-KW"/>
</dbReference>
<dbReference type="EMBL" id="JARKIK010000008">
    <property type="protein sequence ID" value="KAK8750033.1"/>
    <property type="molecule type" value="Genomic_DNA"/>
</dbReference>
<keyword evidence="9" id="KW-0539">Nucleus</keyword>
<dbReference type="PANTHER" id="PTHR23138">
    <property type="entry name" value="RAN BINDING PROTEIN"/>
    <property type="match status" value="1"/>
</dbReference>
<keyword evidence="8" id="KW-0906">Nuclear pore complex</keyword>
<feature type="region of interest" description="Disordered" evidence="10">
    <location>
        <begin position="356"/>
        <end position="393"/>
    </location>
</feature>
<keyword evidence="2" id="KW-0813">Transport</keyword>
<gene>
    <name evidence="12" type="ORF">OTU49_015197</name>
</gene>
<dbReference type="Pfam" id="PF00638">
    <property type="entry name" value="Ran_BP1"/>
    <property type="match status" value="1"/>
</dbReference>
<evidence type="ECO:0000256" key="2">
    <source>
        <dbReference type="ARBA" id="ARBA00022448"/>
    </source>
</evidence>
<accession>A0AAW0YDF3</accession>
<evidence type="ECO:0000256" key="9">
    <source>
        <dbReference type="ARBA" id="ARBA00023242"/>
    </source>
</evidence>
<comment type="subcellular location">
    <subcellularLocation>
        <location evidence="1">Nucleus</location>
        <location evidence="1">Nuclear pore complex</location>
    </subcellularLocation>
</comment>
<keyword evidence="4" id="KW-0509">mRNA transport</keyword>
<dbReference type="PANTHER" id="PTHR23138:SF141">
    <property type="entry name" value="NUCLEAR PORE COMPLEX PROTEIN NUP50"/>
    <property type="match status" value="1"/>
</dbReference>
<dbReference type="GO" id="GO:0006606">
    <property type="term" value="P:protein import into nucleus"/>
    <property type="evidence" value="ECO:0007669"/>
    <property type="project" value="TreeGrafter"/>
</dbReference>
<dbReference type="InterPro" id="IPR015007">
    <property type="entry name" value="NUP2/50/61"/>
</dbReference>
<dbReference type="AlphaFoldDB" id="A0AAW0YDF3"/>
<evidence type="ECO:0000256" key="6">
    <source>
        <dbReference type="ARBA" id="ARBA00022990"/>
    </source>
</evidence>
<evidence type="ECO:0000256" key="3">
    <source>
        <dbReference type="ARBA" id="ARBA00022737"/>
    </source>
</evidence>
<evidence type="ECO:0000256" key="4">
    <source>
        <dbReference type="ARBA" id="ARBA00022816"/>
    </source>
</evidence>
<evidence type="ECO:0000256" key="5">
    <source>
        <dbReference type="ARBA" id="ARBA00022927"/>
    </source>
</evidence>
<keyword evidence="3" id="KW-0677">Repeat</keyword>
<feature type="compositionally biased region" description="Polar residues" evidence="10">
    <location>
        <begin position="267"/>
        <end position="276"/>
    </location>
</feature>
<organism evidence="12 13">
    <name type="scientific">Cherax quadricarinatus</name>
    <name type="common">Australian red claw crayfish</name>
    <dbReference type="NCBI Taxonomy" id="27406"/>
    <lineage>
        <taxon>Eukaryota</taxon>
        <taxon>Metazoa</taxon>
        <taxon>Ecdysozoa</taxon>
        <taxon>Arthropoda</taxon>
        <taxon>Crustacea</taxon>
        <taxon>Multicrustacea</taxon>
        <taxon>Malacostraca</taxon>
        <taxon>Eumalacostraca</taxon>
        <taxon>Eucarida</taxon>
        <taxon>Decapoda</taxon>
        <taxon>Pleocyemata</taxon>
        <taxon>Astacidea</taxon>
        <taxon>Parastacoidea</taxon>
        <taxon>Parastacidae</taxon>
        <taxon>Cherax</taxon>
    </lineage>
</organism>
<feature type="compositionally biased region" description="Polar residues" evidence="10">
    <location>
        <begin position="112"/>
        <end position="163"/>
    </location>
</feature>
<dbReference type="InterPro" id="IPR000156">
    <property type="entry name" value="Ran_bind_dom"/>
</dbReference>